<dbReference type="RefSeq" id="WP_092836978.1">
    <property type="nucleotide sequence ID" value="NZ_JBHUFQ010000001.1"/>
</dbReference>
<protein>
    <submittedName>
        <fullName evidence="1">Uncharacterized protein</fullName>
    </submittedName>
</protein>
<dbReference type="Proteomes" id="UP000199317">
    <property type="component" value="Unassembled WGS sequence"/>
</dbReference>
<evidence type="ECO:0000313" key="2">
    <source>
        <dbReference type="Proteomes" id="UP000199317"/>
    </source>
</evidence>
<gene>
    <name evidence="1" type="ORF">SAMN04489708_12454</name>
</gene>
<accession>A0A1H0V9U3</accession>
<evidence type="ECO:0000313" key="1">
    <source>
        <dbReference type="EMBL" id="SDP75143.1"/>
    </source>
</evidence>
<dbReference type="OrthoDB" id="8625913at2"/>
<name>A0A1H0V9U3_9BURK</name>
<reference evidence="2" key="1">
    <citation type="submission" date="2016-10" db="EMBL/GenBank/DDBJ databases">
        <authorList>
            <person name="Varghese N."/>
            <person name="Submissions S."/>
        </authorList>
    </citation>
    <scope>NUCLEOTIDE SEQUENCE [LARGE SCALE GENOMIC DNA]</scope>
    <source>
        <strain evidence="2">DSM 17101</strain>
    </source>
</reference>
<proteinExistence type="predicted"/>
<organism evidence="1 2">
    <name type="scientific">Paracidovorax cattleyae</name>
    <dbReference type="NCBI Taxonomy" id="80868"/>
    <lineage>
        <taxon>Bacteria</taxon>
        <taxon>Pseudomonadati</taxon>
        <taxon>Pseudomonadota</taxon>
        <taxon>Betaproteobacteria</taxon>
        <taxon>Burkholderiales</taxon>
        <taxon>Comamonadaceae</taxon>
        <taxon>Paracidovorax</taxon>
    </lineage>
</organism>
<sequence>MLSRNEERGQVYSLLNGNVHLSSDFILDNAYLRDGDAAFVGGSLIEGIGNSMSDVDVHVVTDELRRERDIALDRHYRTLSTDRSILTGAAPTAEVFLIHTVVPSTHIKVDIEYRSKADMDALVSQVRSTFDYATRSLVLLTKYMSARDMAFVHRLFHSHGLAGKAYLDDLRDRMGLKVFQYLMYRWKASDFSVLLDIVGAWNEGEWARCADLARENMVTQFHAYTHLCGNTNYHRKWIVRYGARAGVDALLYGRYLHLLLAGCGRDTGETKAYILATIDFIDELFEASRLLLQAEPLFPSGALAKERVAAFFQHETEEYSDMEMQYRLRVYEPTGNATRAWFA</sequence>
<dbReference type="EMBL" id="FNJL01000024">
    <property type="protein sequence ID" value="SDP75143.1"/>
    <property type="molecule type" value="Genomic_DNA"/>
</dbReference>
<dbReference type="AlphaFoldDB" id="A0A1H0V9U3"/>
<keyword evidence="2" id="KW-1185">Reference proteome</keyword>